<reference evidence="6 7" key="1">
    <citation type="submission" date="2018-10" db="EMBL/GenBank/DDBJ databases">
        <authorList>
            <consortium name="Pathogen Informatics"/>
        </authorList>
    </citation>
    <scope>NUCLEOTIDE SEQUENCE [LARGE SCALE GENOMIC DNA]</scope>
</reference>
<evidence type="ECO:0000313" key="6">
    <source>
        <dbReference type="EMBL" id="VDD75219.1"/>
    </source>
</evidence>
<dbReference type="GO" id="GO:0008270">
    <property type="term" value="F:zinc ion binding"/>
    <property type="evidence" value="ECO:0007669"/>
    <property type="project" value="UniProtKB-KW"/>
</dbReference>
<dbReference type="Gene3D" id="3.30.160.60">
    <property type="entry name" value="Classic Zinc Finger"/>
    <property type="match status" value="2"/>
</dbReference>
<dbReference type="PANTHER" id="PTHR23235">
    <property type="entry name" value="KRUEPPEL-LIKE TRANSCRIPTION FACTOR"/>
    <property type="match status" value="1"/>
</dbReference>
<keyword evidence="3" id="KW-0862">Zinc</keyword>
<keyword evidence="2 4" id="KW-0863">Zinc-finger</keyword>
<sequence>MIVSTVSQPQDLSMTSGVAQTFAMPNQVGFDLNHPTFSVTECSLPLHSLLVAILNQYKEPQQPVLPNNQIIEQAVRNAIIECLPCKNSQVVIHGQLTITVDSAPPVDVKFATTNTSVTSKRKSYQPVRILPAPSPSCQSPDSGALDLSRAASTISESAPLTPFKEDYQMYHSPGKITTRRRLAGGRRLFSCNQCREFDFRSLQHLEAHTLEVHGAYRCHLCHARFTQRSNLQRHALKHVGFKPFECGVCRRAYYRKDHLMRHMEVTHPNFAPRENINVYLTSSESLDYLKRTQTADQPPLHLKTEQAKQEMDNIGQLDGISSSHQQAAL</sequence>
<dbReference type="SUPFAM" id="SSF57667">
    <property type="entry name" value="beta-beta-alpha zinc fingers"/>
    <property type="match status" value="1"/>
</dbReference>
<reference evidence="8" key="2">
    <citation type="submission" date="2019-11" db="UniProtKB">
        <authorList>
            <consortium name="WormBaseParasite"/>
        </authorList>
    </citation>
    <scope>IDENTIFICATION</scope>
</reference>
<evidence type="ECO:0000256" key="1">
    <source>
        <dbReference type="ARBA" id="ARBA00022723"/>
    </source>
</evidence>
<dbReference type="Proteomes" id="UP000267029">
    <property type="component" value="Unassembled WGS sequence"/>
</dbReference>
<accession>A0A0R3U3Q3</accession>
<dbReference type="STRING" id="53468.A0A0R3U3Q3"/>
<evidence type="ECO:0000256" key="3">
    <source>
        <dbReference type="ARBA" id="ARBA00022833"/>
    </source>
</evidence>
<keyword evidence="7" id="KW-1185">Reference proteome</keyword>
<keyword evidence="1" id="KW-0479">Metal-binding</keyword>
<evidence type="ECO:0000313" key="7">
    <source>
        <dbReference type="Proteomes" id="UP000267029"/>
    </source>
</evidence>
<name>A0A0R3U3Q3_MESCO</name>
<dbReference type="WBParaSite" id="MCU_005537-RA">
    <property type="protein sequence ID" value="MCU_005537-RA"/>
    <property type="gene ID" value="MCU_005537"/>
</dbReference>
<dbReference type="InterPro" id="IPR013087">
    <property type="entry name" value="Znf_C2H2_type"/>
</dbReference>
<evidence type="ECO:0000256" key="2">
    <source>
        <dbReference type="ARBA" id="ARBA00022771"/>
    </source>
</evidence>
<organism evidence="8">
    <name type="scientific">Mesocestoides corti</name>
    <name type="common">Flatworm</name>
    <dbReference type="NCBI Taxonomy" id="53468"/>
    <lineage>
        <taxon>Eukaryota</taxon>
        <taxon>Metazoa</taxon>
        <taxon>Spiralia</taxon>
        <taxon>Lophotrochozoa</taxon>
        <taxon>Platyhelminthes</taxon>
        <taxon>Cestoda</taxon>
        <taxon>Eucestoda</taxon>
        <taxon>Cyclophyllidea</taxon>
        <taxon>Mesocestoididae</taxon>
        <taxon>Mesocestoides</taxon>
    </lineage>
</organism>
<dbReference type="OrthoDB" id="10066279at2759"/>
<evidence type="ECO:0000259" key="5">
    <source>
        <dbReference type="PROSITE" id="PS50157"/>
    </source>
</evidence>
<feature type="domain" description="C2H2-type" evidence="5">
    <location>
        <begin position="244"/>
        <end position="272"/>
    </location>
</feature>
<dbReference type="InterPro" id="IPR036236">
    <property type="entry name" value="Znf_C2H2_sf"/>
</dbReference>
<dbReference type="SMART" id="SM00355">
    <property type="entry name" value="ZnF_C2H2"/>
    <property type="match status" value="3"/>
</dbReference>
<dbReference type="PROSITE" id="PS50157">
    <property type="entry name" value="ZINC_FINGER_C2H2_2"/>
    <property type="match status" value="2"/>
</dbReference>
<dbReference type="FunFam" id="3.30.160.60:FF:000446">
    <property type="entry name" value="Zinc finger protein"/>
    <property type="match status" value="1"/>
</dbReference>
<evidence type="ECO:0000313" key="8">
    <source>
        <dbReference type="WBParaSite" id="MCU_005537-RA"/>
    </source>
</evidence>
<protein>
    <submittedName>
        <fullName evidence="8">Zinc finger protein</fullName>
    </submittedName>
</protein>
<feature type="domain" description="C2H2-type" evidence="5">
    <location>
        <begin position="216"/>
        <end position="243"/>
    </location>
</feature>
<dbReference type="AlphaFoldDB" id="A0A0R3U3Q3"/>
<dbReference type="Pfam" id="PF00096">
    <property type="entry name" value="zf-C2H2"/>
    <property type="match status" value="2"/>
</dbReference>
<dbReference type="PROSITE" id="PS00028">
    <property type="entry name" value="ZINC_FINGER_C2H2_1"/>
    <property type="match status" value="2"/>
</dbReference>
<evidence type="ECO:0000256" key="4">
    <source>
        <dbReference type="PROSITE-ProRule" id="PRU00042"/>
    </source>
</evidence>
<dbReference type="EMBL" id="UXSR01000140">
    <property type="protein sequence ID" value="VDD75219.1"/>
    <property type="molecule type" value="Genomic_DNA"/>
</dbReference>
<proteinExistence type="predicted"/>
<gene>
    <name evidence="6" type="ORF">MCOS_LOCUS1222</name>
</gene>